<evidence type="ECO:0000313" key="24">
    <source>
        <dbReference type="Proteomes" id="UP001378592"/>
    </source>
</evidence>
<dbReference type="InterPro" id="IPR042219">
    <property type="entry name" value="AAA_lid_11_sf"/>
</dbReference>
<name>A0AAN9Z565_9ORTH</name>
<dbReference type="GO" id="GO:0051959">
    <property type="term" value="F:dynein light intermediate chain binding"/>
    <property type="evidence" value="ECO:0007669"/>
    <property type="project" value="InterPro"/>
</dbReference>
<dbReference type="InterPro" id="IPR041228">
    <property type="entry name" value="Dynein_C"/>
</dbReference>
<dbReference type="Gene3D" id="1.20.1270.280">
    <property type="match status" value="1"/>
</dbReference>
<comment type="subcellular location">
    <subcellularLocation>
        <location evidence="1">Cytoplasm</location>
        <location evidence="1">Cytoskeleton</location>
        <location evidence="1">Cilium axoneme</location>
    </subcellularLocation>
</comment>
<feature type="domain" description="Dynein heavy chain C-terminal" evidence="22">
    <location>
        <begin position="1929"/>
        <end position="2223"/>
    </location>
</feature>
<dbReference type="InterPro" id="IPR024743">
    <property type="entry name" value="Dynein_HC_stalk"/>
</dbReference>
<dbReference type="FunFam" id="1.10.8.1220:FF:000001">
    <property type="entry name" value="Dynein axonemal heavy chain 5"/>
    <property type="match status" value="1"/>
</dbReference>
<gene>
    <name evidence="23" type="ORF">R5R35_001445</name>
</gene>
<dbReference type="PANTHER" id="PTHR45703">
    <property type="entry name" value="DYNEIN HEAVY CHAIN"/>
    <property type="match status" value="1"/>
</dbReference>
<keyword evidence="5" id="KW-0677">Repeat</keyword>
<dbReference type="InterPro" id="IPR041466">
    <property type="entry name" value="Dynein_AAA5_ext"/>
</dbReference>
<evidence type="ECO:0000256" key="10">
    <source>
        <dbReference type="ARBA" id="ARBA00023069"/>
    </source>
</evidence>
<feature type="domain" description="Dynein heavy chain region D6 P-loop" evidence="15">
    <location>
        <begin position="1634"/>
        <end position="1754"/>
    </location>
</feature>
<dbReference type="FunFam" id="1.10.8.720:FF:000002">
    <property type="entry name" value="Dynein heavy chain 9, axonemal"/>
    <property type="match status" value="1"/>
</dbReference>
<proteinExistence type="inferred from homology"/>
<feature type="domain" description="Dynein heavy chain 3 AAA+ lid" evidence="20">
    <location>
        <begin position="392"/>
        <end position="487"/>
    </location>
</feature>
<dbReference type="GO" id="GO:0005930">
    <property type="term" value="C:axoneme"/>
    <property type="evidence" value="ECO:0007669"/>
    <property type="project" value="UniProtKB-SubCell"/>
</dbReference>
<dbReference type="Gene3D" id="3.40.50.300">
    <property type="entry name" value="P-loop containing nucleotide triphosphate hydrolases"/>
    <property type="match status" value="4"/>
</dbReference>
<keyword evidence="6" id="KW-0547">Nucleotide-binding</keyword>
<evidence type="ECO:0000259" key="15">
    <source>
        <dbReference type="Pfam" id="PF03028"/>
    </source>
</evidence>
<keyword evidence="24" id="KW-1185">Reference proteome</keyword>
<dbReference type="EMBL" id="JAZDUA010000236">
    <property type="protein sequence ID" value="KAK7863232.1"/>
    <property type="molecule type" value="Genomic_DNA"/>
</dbReference>
<dbReference type="Pfam" id="PF12780">
    <property type="entry name" value="AAA_8"/>
    <property type="match status" value="1"/>
</dbReference>
<keyword evidence="9 14" id="KW-0175">Coiled coil</keyword>
<evidence type="ECO:0000256" key="12">
    <source>
        <dbReference type="ARBA" id="ARBA00023212"/>
    </source>
</evidence>
<feature type="domain" description="Dynein heavy chain coiled coil stalk" evidence="16">
    <location>
        <begin position="806"/>
        <end position="1148"/>
    </location>
</feature>
<evidence type="ECO:0008006" key="25">
    <source>
        <dbReference type="Google" id="ProtNLM"/>
    </source>
</evidence>
<comment type="similarity">
    <text evidence="2">Belongs to the dynein heavy chain family.</text>
</comment>
<organism evidence="23 24">
    <name type="scientific">Gryllus longicercus</name>
    <dbReference type="NCBI Taxonomy" id="2509291"/>
    <lineage>
        <taxon>Eukaryota</taxon>
        <taxon>Metazoa</taxon>
        <taxon>Ecdysozoa</taxon>
        <taxon>Arthropoda</taxon>
        <taxon>Hexapoda</taxon>
        <taxon>Insecta</taxon>
        <taxon>Pterygota</taxon>
        <taxon>Neoptera</taxon>
        <taxon>Polyneoptera</taxon>
        <taxon>Orthoptera</taxon>
        <taxon>Ensifera</taxon>
        <taxon>Gryllidea</taxon>
        <taxon>Grylloidea</taxon>
        <taxon>Gryllidae</taxon>
        <taxon>Gryllinae</taxon>
        <taxon>Gryllus</taxon>
    </lineage>
</organism>
<keyword evidence="4" id="KW-0493">Microtubule</keyword>
<dbReference type="InterPro" id="IPR004273">
    <property type="entry name" value="Dynein_heavy_D6_P-loop"/>
</dbReference>
<dbReference type="FunFam" id="1.10.472.130:FF:000001">
    <property type="entry name" value="Dynein, axonemal, heavy chain 9"/>
    <property type="match status" value="1"/>
</dbReference>
<accession>A0AAN9Z565</accession>
<dbReference type="SUPFAM" id="SSF52540">
    <property type="entry name" value="P-loop containing nucleoside triphosphate hydrolases"/>
    <property type="match status" value="2"/>
</dbReference>
<evidence type="ECO:0000259" key="16">
    <source>
        <dbReference type="Pfam" id="PF12777"/>
    </source>
</evidence>
<evidence type="ECO:0000259" key="20">
    <source>
        <dbReference type="Pfam" id="PF17857"/>
    </source>
</evidence>
<dbReference type="Pfam" id="PF12781">
    <property type="entry name" value="AAA_9"/>
    <property type="match status" value="1"/>
</dbReference>
<keyword evidence="7" id="KW-0067">ATP-binding</keyword>
<dbReference type="FunFam" id="3.40.50.300:FF:000049">
    <property type="entry name" value="Dynein, axonemal, heavy chain 5"/>
    <property type="match status" value="1"/>
</dbReference>
<dbReference type="Gene3D" id="1.10.8.720">
    <property type="entry name" value="Region D6 of dynein motor"/>
    <property type="match status" value="1"/>
</dbReference>
<evidence type="ECO:0000256" key="3">
    <source>
        <dbReference type="ARBA" id="ARBA00022490"/>
    </source>
</evidence>
<sequence length="2225" mass="252154">MRLLFEISNLRTATPATVSRAGILYINPQDLGWNPYVSTWLESRKNSSEKSNLIALFDKYIPSCIECMRIRFKKITPIPEISHIQMLCHLLECLLVPANVSAECPKEWIEIYFVFACVWAFGASMFQDGGVDYRVEFTKWWINEFKYVKFPSQGTVFDYFIDPETKEFTHWSEKCPRFNLESDMPLQAVLVHTPESIRIRYFLDMLIENNRPVMLVGSAGVGKTVLVNDKLSALPEHYAVTNIPFNFYTTSEMLQKILEKPLEKKAGRNYGPPGNKSLIYFLDDMNMPEVDCYGTVQPHTLIRQHLDYKHWYDRTKLTLKDIHNCQYVACMNPTAGSFTINPRLQRHFCVFALSFPGNDALNTIYHSILYQHLTNPEYRFLPGIVKLSANIVSASLLFHNKVTHIFMPTAIKFHYIFNLRDLSNVFQGILFSQGECLTAPTDLIRLWMHETQRVYGDKLVDEKDIEAFFKIQADILKKSFEEIDESIVMEKPNLYCHFAQGIGEPKYMPIKDWKTLTTLLSDALVSYNDIVAAMNLVLFEDAMMHVCRINRVLETPRGSALLVGVGGSGKQSLSRLAAFISSLEVIQIQLRKGYGISDLKMEFSALYLKSGLKNVGIMFLMTDAQVASEHFLVLINDMLASGEIPELFSDDEMENIIAGVRNEVKGAGIADTRENCWKFFIDRVRRQLKVVLCFSPVGSTLRVRSRKFPAIINSTVVNWFHEWPQEALISVAKSFLEKIDVLPESLYDPVAGFMAFVHTSVNNMSRVYLQTERRYNYTTPKSYLEQISLYIKLLNQKTTELHGKVERLENGLEKLKSTAEQVDDLKAKLAIQEVELKQKNDAADALIEVVQIETEKVCKEKTVADEEEKKVSVIAEEVSKKQRDCEEDLRKAEPALLAAQEALNTLNKANLTELKSFGSPPGAVTNVTAAVMVLLAPGGKVPKDRSWKAAKIVMAKVDAFLDALINYDKENIHPDVTKAIQPYLKNTEFEPEFVRSKSAAAAGLCAWVINIIKFYEVYCDVEPKRRALALANAELAAAQDKLEVIKRKVASLEEQLAKLTADFEQATEEKMRCQKEADATNATIQLANRLVGGLASENVRWAEAVAEYMKQGKTLPGDVLLVTAFISYVGCFKKQFRLDLLNKFWLPNLKSLDPPIPITEGLDPLSLLTDDAQMAVWNNEGLPSDRMSLENATILSNSDRWPLMIDPQLQGVKWIKEKYGEKLIVIRLGQKGFLDTIEKALSSGAIMLFENIEENTDPVLDPLLGRNLIKKGRAIKIGDKEVEYNPSFKLILHTKLANPHYKPEMQAQTTLINFTVTRDGLEDQLLAEVVKAERPDLEELKAELTKQQNDFKIMLKTLEDDLLSRLSSAGANILGDTALVENLETTKRTAAEVEQKVAEAKITSAEIDQAREIYRNAAARASLLYFILNDLNTINPIYQFSLKAFSVVFQKAIEKAVPANDVNTRVLNLIDCITYSVFTYTSRGLFECDKLIFATQMTFQILLTSGEVQPSELDFLLRFPVIPHVISPVDFLSNTNWGGVRSLSSKDEWRGLDRDIEVQAKRWKKFVESDCPEKEKFPQEWKNKTALQRLCMLRALRPDRMTYAVLAFIEENLGTKYVEGRAIEFAKSFEETSSSTPIFFILSPGVDPLKDVESLGSKMGYSMDLKNFHNVSLGQGQEAVAEEAMDTGATNGHWVVLQNIHLVKKWLPSLEKKLEIYGHSAHENFRMFMSAQPASTPSAHIIPQGILESSIKITNEPPTGMLANLHKALNNFNQETLEMCSKEGEFKSIVFALCYFHAVVAERRKFGPQGWNKVYPFNVGDLNISVSVLFNYLEANPKVPWEDLRYLFGEIMYGGHITDDWDRKLCISYLEELMQPGLVDGELMLAPGFQSPPNTDFLGYHTYIDEVMPPESPYLYGLHPNAEIGFLTTTAENLFRTVFEMQPRDAGASGGATVTREDKVKQIVDEILEKLPDQFNMVEIMGKVEERTPYVIVAFQECERMNILTGEMKRSLKELDLGLKGELTITSTMEELENALFLDQVPGIWSVRAYPSLLGLTSWFADLVLRIKELEIWSSDFVLPGSVWLSGFFNPQSFLTAIMQSTARKNELPLDRMCLQCDVTKKQKEEFSAAPRDGAYVHGLFMEGARWDVLSGFITDSRPKELFPSLPVINVKALTQDKQDLRNTYECPLYKTRTRGPTYVWTFNLKTKDKPSKWTLAGAAILLQI</sequence>
<protein>
    <recommendedName>
        <fullName evidence="25">Dynein beta chain, ciliary</fullName>
    </recommendedName>
</protein>
<evidence type="ECO:0000259" key="19">
    <source>
        <dbReference type="Pfam" id="PF17852"/>
    </source>
</evidence>
<dbReference type="PANTHER" id="PTHR45703:SF8">
    <property type="entry name" value="DYNEINS HEAVY CHAIN"/>
    <property type="match status" value="1"/>
</dbReference>
<evidence type="ECO:0000259" key="17">
    <source>
        <dbReference type="Pfam" id="PF12780"/>
    </source>
</evidence>
<evidence type="ECO:0000256" key="4">
    <source>
        <dbReference type="ARBA" id="ARBA00022701"/>
    </source>
</evidence>
<feature type="domain" description="Dynein heavy chain ATP-binding dynein motor region" evidence="18">
    <location>
        <begin position="1177"/>
        <end position="1393"/>
    </location>
</feature>
<dbReference type="Pfam" id="PF18199">
    <property type="entry name" value="Dynein_C"/>
    <property type="match status" value="1"/>
</dbReference>
<evidence type="ECO:0000256" key="6">
    <source>
        <dbReference type="ARBA" id="ARBA00022741"/>
    </source>
</evidence>
<keyword evidence="10" id="KW-0969">Cilium</keyword>
<dbReference type="Pfam" id="PF17852">
    <property type="entry name" value="Dynein_AAA_lid"/>
    <property type="match status" value="1"/>
</dbReference>
<keyword evidence="13" id="KW-0966">Cell projection</keyword>
<dbReference type="InterPro" id="IPR027417">
    <property type="entry name" value="P-loop_NTPase"/>
</dbReference>
<feature type="coiled-coil region" evidence="14">
    <location>
        <begin position="1327"/>
        <end position="1403"/>
    </location>
</feature>
<keyword evidence="8" id="KW-0243">Dynein</keyword>
<keyword evidence="11" id="KW-0505">Motor protein</keyword>
<keyword evidence="3" id="KW-0963">Cytoplasm</keyword>
<dbReference type="FunFam" id="1.20.920.20:FF:000003">
    <property type="entry name" value="Dynein axonemal heavy chain 17"/>
    <property type="match status" value="1"/>
</dbReference>
<feature type="coiled-coil region" evidence="14">
    <location>
        <begin position="1028"/>
        <end position="1076"/>
    </location>
</feature>
<evidence type="ECO:0000313" key="23">
    <source>
        <dbReference type="EMBL" id="KAK7863232.1"/>
    </source>
</evidence>
<dbReference type="Gene3D" id="1.10.472.130">
    <property type="match status" value="1"/>
</dbReference>
<feature type="domain" description="Dynein heavy chain AAA lid" evidence="21">
    <location>
        <begin position="1786"/>
        <end position="1922"/>
    </location>
</feature>
<comment type="caution">
    <text evidence="23">The sequence shown here is derived from an EMBL/GenBank/DDBJ whole genome shotgun (WGS) entry which is preliminary data.</text>
</comment>
<evidence type="ECO:0000259" key="18">
    <source>
        <dbReference type="Pfam" id="PF12781"/>
    </source>
</evidence>
<dbReference type="Pfam" id="PF03028">
    <property type="entry name" value="Dynein_heavy"/>
    <property type="match status" value="1"/>
</dbReference>
<dbReference type="FunFam" id="3.40.50.300:FF:001810">
    <property type="entry name" value="Cytoplasmic dynein 2 heavy chain 1"/>
    <property type="match status" value="1"/>
</dbReference>
<evidence type="ECO:0000256" key="1">
    <source>
        <dbReference type="ARBA" id="ARBA00004430"/>
    </source>
</evidence>
<dbReference type="Proteomes" id="UP001378592">
    <property type="component" value="Unassembled WGS sequence"/>
</dbReference>
<evidence type="ECO:0000256" key="8">
    <source>
        <dbReference type="ARBA" id="ARBA00023017"/>
    </source>
</evidence>
<dbReference type="Gene3D" id="3.10.490.20">
    <property type="match status" value="1"/>
</dbReference>
<dbReference type="GO" id="GO:0045505">
    <property type="term" value="F:dynein intermediate chain binding"/>
    <property type="evidence" value="ECO:0007669"/>
    <property type="project" value="InterPro"/>
</dbReference>
<feature type="domain" description="Dynein heavy chain AAA 5 extension" evidence="19">
    <location>
        <begin position="54"/>
        <end position="173"/>
    </location>
</feature>
<dbReference type="FunFam" id="1.20.1270.280:FF:000003">
    <property type="entry name" value="Dynein axonemal heavy chain 17"/>
    <property type="match status" value="1"/>
</dbReference>
<evidence type="ECO:0000259" key="21">
    <source>
        <dbReference type="Pfam" id="PF18198"/>
    </source>
</evidence>
<keyword evidence="12" id="KW-0206">Cytoskeleton</keyword>
<evidence type="ECO:0000256" key="9">
    <source>
        <dbReference type="ARBA" id="ARBA00023054"/>
    </source>
</evidence>
<dbReference type="InterPro" id="IPR043160">
    <property type="entry name" value="Dynein_C_barrel"/>
</dbReference>
<feature type="domain" description="Dynein heavy chain AAA module D4" evidence="17">
    <location>
        <begin position="534"/>
        <end position="793"/>
    </location>
</feature>
<dbReference type="FunFam" id="1.20.920.30:FF:000003">
    <property type="entry name" value="Dynein axonemal heavy chain 17"/>
    <property type="match status" value="1"/>
</dbReference>
<dbReference type="InterPro" id="IPR026983">
    <property type="entry name" value="DHC"/>
</dbReference>
<dbReference type="Pfam" id="PF18198">
    <property type="entry name" value="AAA_lid_11"/>
    <property type="match status" value="1"/>
</dbReference>
<dbReference type="Gene3D" id="6.10.140.1060">
    <property type="match status" value="1"/>
</dbReference>
<dbReference type="GO" id="GO:0005874">
    <property type="term" value="C:microtubule"/>
    <property type="evidence" value="ECO:0007669"/>
    <property type="project" value="UniProtKB-KW"/>
</dbReference>
<dbReference type="Pfam" id="PF17857">
    <property type="entry name" value="AAA_lid_1"/>
    <property type="match status" value="1"/>
</dbReference>
<dbReference type="InterPro" id="IPR035706">
    <property type="entry name" value="AAA_9"/>
</dbReference>
<dbReference type="Pfam" id="PF12775">
    <property type="entry name" value="AAA_7"/>
    <property type="match status" value="1"/>
</dbReference>
<dbReference type="GO" id="GO:0007018">
    <property type="term" value="P:microtubule-based movement"/>
    <property type="evidence" value="ECO:0007669"/>
    <property type="project" value="InterPro"/>
</dbReference>
<dbReference type="GO" id="GO:0005524">
    <property type="term" value="F:ATP binding"/>
    <property type="evidence" value="ECO:0007669"/>
    <property type="project" value="UniProtKB-KW"/>
</dbReference>
<dbReference type="GO" id="GO:0031514">
    <property type="term" value="C:motile cilium"/>
    <property type="evidence" value="ECO:0007669"/>
    <property type="project" value="UniProtKB-ARBA"/>
</dbReference>
<dbReference type="Gene3D" id="1.20.920.20">
    <property type="match status" value="1"/>
</dbReference>
<evidence type="ECO:0000256" key="14">
    <source>
        <dbReference type="SAM" id="Coils"/>
    </source>
</evidence>
<dbReference type="InterPro" id="IPR024317">
    <property type="entry name" value="Dynein_heavy_chain_D4_dom"/>
</dbReference>
<evidence type="ECO:0000259" key="22">
    <source>
        <dbReference type="Pfam" id="PF18199"/>
    </source>
</evidence>
<evidence type="ECO:0000256" key="11">
    <source>
        <dbReference type="ARBA" id="ARBA00023175"/>
    </source>
</evidence>
<feature type="coiled-coil region" evidence="14">
    <location>
        <begin position="805"/>
        <end position="842"/>
    </location>
</feature>
<dbReference type="Pfam" id="PF12777">
    <property type="entry name" value="MT"/>
    <property type="match status" value="1"/>
</dbReference>
<evidence type="ECO:0000256" key="2">
    <source>
        <dbReference type="ARBA" id="ARBA00008887"/>
    </source>
</evidence>
<dbReference type="InterPro" id="IPR041589">
    <property type="entry name" value="DNAH3_AAA_lid_1"/>
</dbReference>
<dbReference type="GO" id="GO:0008569">
    <property type="term" value="F:minus-end-directed microtubule motor activity"/>
    <property type="evidence" value="ECO:0007669"/>
    <property type="project" value="InterPro"/>
</dbReference>
<evidence type="ECO:0000256" key="7">
    <source>
        <dbReference type="ARBA" id="ARBA00022840"/>
    </source>
</evidence>
<dbReference type="Gene3D" id="1.20.920.30">
    <property type="match status" value="1"/>
</dbReference>
<dbReference type="Gene3D" id="1.10.8.1220">
    <property type="match status" value="1"/>
</dbReference>
<dbReference type="FunFam" id="3.40.50.300:FF:000411">
    <property type="entry name" value="dynein heavy chain 17, axonemal"/>
    <property type="match status" value="1"/>
</dbReference>
<dbReference type="FunFam" id="3.10.490.20:FF:000002">
    <property type="entry name" value="Dynein axonemal heavy chain 17"/>
    <property type="match status" value="1"/>
</dbReference>
<dbReference type="InterPro" id="IPR041658">
    <property type="entry name" value="AAA_lid_11"/>
</dbReference>
<dbReference type="GO" id="GO:0030286">
    <property type="term" value="C:dynein complex"/>
    <property type="evidence" value="ECO:0007669"/>
    <property type="project" value="UniProtKB-KW"/>
</dbReference>
<evidence type="ECO:0000256" key="13">
    <source>
        <dbReference type="ARBA" id="ARBA00023273"/>
    </source>
</evidence>
<reference evidence="23 24" key="1">
    <citation type="submission" date="2024-03" db="EMBL/GenBank/DDBJ databases">
        <title>The genome assembly and annotation of the cricket Gryllus longicercus Weissman &amp; Gray.</title>
        <authorList>
            <person name="Szrajer S."/>
            <person name="Gray D."/>
            <person name="Ylla G."/>
        </authorList>
    </citation>
    <scope>NUCLEOTIDE SEQUENCE [LARGE SCALE GENOMIC DNA]</scope>
    <source>
        <strain evidence="23">DAG 2021-001</strain>
        <tissue evidence="23">Whole body minus gut</tissue>
    </source>
</reference>
<evidence type="ECO:0000256" key="5">
    <source>
        <dbReference type="ARBA" id="ARBA00022737"/>
    </source>
</evidence>